<evidence type="ECO:0000313" key="3">
    <source>
        <dbReference type="Proteomes" id="UP001596156"/>
    </source>
</evidence>
<comment type="caution">
    <text evidence="2">The sequence shown here is derived from an EMBL/GenBank/DDBJ whole genome shotgun (WGS) entry which is preliminary data.</text>
</comment>
<reference evidence="3" key="1">
    <citation type="journal article" date="2019" name="Int. J. Syst. Evol. Microbiol.">
        <title>The Global Catalogue of Microorganisms (GCM) 10K type strain sequencing project: providing services to taxonomists for standard genome sequencing and annotation.</title>
        <authorList>
            <consortium name="The Broad Institute Genomics Platform"/>
            <consortium name="The Broad Institute Genome Sequencing Center for Infectious Disease"/>
            <person name="Wu L."/>
            <person name="Ma J."/>
        </authorList>
    </citation>
    <scope>NUCLEOTIDE SEQUENCE [LARGE SCALE GENOMIC DNA]</scope>
    <source>
        <strain evidence="3">CCM 8479</strain>
    </source>
</reference>
<name>A0ABW0DH83_STRFI</name>
<gene>
    <name evidence="2" type="ORF">ACFPN6_30770</name>
</gene>
<sequence length="114" mass="12221">MTACDDAEYGAVIPQPGDQNAGLKRTGRGGGPPGRRTGPATAETAWQASRETQPRARGADDPFCRRLGERVGRTWLGSRLAADHGSPPHDFTAAIARARRREVGPPGRRDHRGI</sequence>
<dbReference type="Proteomes" id="UP001596156">
    <property type="component" value="Unassembled WGS sequence"/>
</dbReference>
<feature type="compositionally biased region" description="Basic and acidic residues" evidence="1">
    <location>
        <begin position="52"/>
        <end position="63"/>
    </location>
</feature>
<protein>
    <submittedName>
        <fullName evidence="2">Uncharacterized protein</fullName>
    </submittedName>
</protein>
<evidence type="ECO:0000256" key="1">
    <source>
        <dbReference type="SAM" id="MobiDB-lite"/>
    </source>
</evidence>
<dbReference type="RefSeq" id="WP_344645820.1">
    <property type="nucleotide sequence ID" value="NZ_BAAASS010000020.1"/>
</dbReference>
<feature type="region of interest" description="Disordered" evidence="1">
    <location>
        <begin position="1"/>
        <end position="63"/>
    </location>
</feature>
<keyword evidence="3" id="KW-1185">Reference proteome</keyword>
<dbReference type="EMBL" id="JBHSKL010000046">
    <property type="protein sequence ID" value="MFC5228857.1"/>
    <property type="molecule type" value="Genomic_DNA"/>
</dbReference>
<evidence type="ECO:0000313" key="2">
    <source>
        <dbReference type="EMBL" id="MFC5228857.1"/>
    </source>
</evidence>
<accession>A0ABW0DH83</accession>
<organism evidence="2 3">
    <name type="scientific">Streptomyces fimbriatus</name>
    <dbReference type="NCBI Taxonomy" id="68197"/>
    <lineage>
        <taxon>Bacteria</taxon>
        <taxon>Bacillati</taxon>
        <taxon>Actinomycetota</taxon>
        <taxon>Actinomycetes</taxon>
        <taxon>Kitasatosporales</taxon>
        <taxon>Streptomycetaceae</taxon>
        <taxon>Streptomyces</taxon>
    </lineage>
</organism>
<proteinExistence type="predicted"/>